<sequence length="263" mass="28575">MRSTAALTIVALATTASPSSFSSAYSPISLSTKSKLSQTPPIELYQFLASPANWPKIVASSSSVESPDNTKTVDLSRPLRQGQSVNEIFGLPPLFPLSVTWQCVKSVPPTNTKKGRLEFYSVNGVPGIATRCKMNFDIDAVNRNNNEGSNLVLEMEYEPQSPLALLATPILTVDNALALKVLLPSVLLETSDTTVPLDKFRSLMGSLYGVDNNTGGENSASSVKKAALAKREITLQDRASAVMSVYKDYVKHRPLNMHEKRKE</sequence>
<accession>A0AAD8XSI4</accession>
<dbReference type="Proteomes" id="UP001224775">
    <property type="component" value="Unassembled WGS sequence"/>
</dbReference>
<reference evidence="1" key="1">
    <citation type="submission" date="2023-06" db="EMBL/GenBank/DDBJ databases">
        <title>Survivors Of The Sea: Transcriptome response of Skeletonema marinoi to long-term dormancy.</title>
        <authorList>
            <person name="Pinder M.I.M."/>
            <person name="Kourtchenko O."/>
            <person name="Robertson E.K."/>
            <person name="Larsson T."/>
            <person name="Maumus F."/>
            <person name="Osuna-Cruz C.M."/>
            <person name="Vancaester E."/>
            <person name="Stenow R."/>
            <person name="Vandepoele K."/>
            <person name="Ploug H."/>
            <person name="Bruchert V."/>
            <person name="Godhe A."/>
            <person name="Topel M."/>
        </authorList>
    </citation>
    <scope>NUCLEOTIDE SEQUENCE</scope>
    <source>
        <strain evidence="1">R05AC</strain>
    </source>
</reference>
<feature type="non-terminal residue" evidence="1">
    <location>
        <position position="263"/>
    </location>
</feature>
<name>A0AAD8XSI4_9STRA</name>
<dbReference type="AlphaFoldDB" id="A0AAD8XSI4"/>
<organism evidence="1 2">
    <name type="scientific">Skeletonema marinoi</name>
    <dbReference type="NCBI Taxonomy" id="267567"/>
    <lineage>
        <taxon>Eukaryota</taxon>
        <taxon>Sar</taxon>
        <taxon>Stramenopiles</taxon>
        <taxon>Ochrophyta</taxon>
        <taxon>Bacillariophyta</taxon>
        <taxon>Coscinodiscophyceae</taxon>
        <taxon>Thalassiosirophycidae</taxon>
        <taxon>Thalassiosirales</taxon>
        <taxon>Skeletonemataceae</taxon>
        <taxon>Skeletonema</taxon>
        <taxon>Skeletonema marinoi-dohrnii complex</taxon>
    </lineage>
</organism>
<comment type="caution">
    <text evidence="1">The sequence shown here is derived from an EMBL/GenBank/DDBJ whole genome shotgun (WGS) entry which is preliminary data.</text>
</comment>
<gene>
    <name evidence="1" type="ORF">QTG54_016371</name>
</gene>
<evidence type="ECO:0000313" key="1">
    <source>
        <dbReference type="EMBL" id="KAK1732833.1"/>
    </source>
</evidence>
<dbReference type="EMBL" id="JATAAI010000056">
    <property type="protein sequence ID" value="KAK1732833.1"/>
    <property type="molecule type" value="Genomic_DNA"/>
</dbReference>
<proteinExistence type="predicted"/>
<protein>
    <submittedName>
        <fullName evidence="1">Uncharacterized protein</fullName>
    </submittedName>
</protein>
<keyword evidence="2" id="KW-1185">Reference proteome</keyword>
<evidence type="ECO:0000313" key="2">
    <source>
        <dbReference type="Proteomes" id="UP001224775"/>
    </source>
</evidence>